<dbReference type="InterPro" id="IPR036390">
    <property type="entry name" value="WH_DNA-bd_sf"/>
</dbReference>
<organism evidence="6 7">
    <name type="scientific">Cytospora mali</name>
    <name type="common">Apple Valsa canker fungus</name>
    <name type="synonym">Valsa mali</name>
    <dbReference type="NCBI Taxonomy" id="578113"/>
    <lineage>
        <taxon>Eukaryota</taxon>
        <taxon>Fungi</taxon>
        <taxon>Dikarya</taxon>
        <taxon>Ascomycota</taxon>
        <taxon>Pezizomycotina</taxon>
        <taxon>Sordariomycetes</taxon>
        <taxon>Sordariomycetidae</taxon>
        <taxon>Diaporthales</taxon>
        <taxon>Cytosporaceae</taxon>
        <taxon>Cytospora</taxon>
    </lineage>
</organism>
<name>A0A194UQ80_CYTMA</name>
<dbReference type="PROSITE" id="PS51683">
    <property type="entry name" value="SAM_OMT_II"/>
    <property type="match status" value="1"/>
</dbReference>
<evidence type="ECO:0000313" key="6">
    <source>
        <dbReference type="EMBL" id="KUI53798.1"/>
    </source>
</evidence>
<dbReference type="OrthoDB" id="1606438at2759"/>
<dbReference type="InterPro" id="IPR012967">
    <property type="entry name" value="COMT_dimerisation"/>
</dbReference>
<feature type="domain" description="O-methyltransferase dimerisation" evidence="5">
    <location>
        <begin position="94"/>
        <end position="153"/>
    </location>
</feature>
<dbReference type="InterPro" id="IPR001077">
    <property type="entry name" value="COMT_C"/>
</dbReference>
<dbReference type="Pfam" id="PF00891">
    <property type="entry name" value="Methyltransf_2"/>
    <property type="match status" value="1"/>
</dbReference>
<protein>
    <submittedName>
        <fullName evidence="6">6-hydroxytryprostatin B O-methyltransferase</fullName>
    </submittedName>
</protein>
<accession>A0A194UQ80</accession>
<keyword evidence="3" id="KW-0949">S-adenosyl-L-methionine</keyword>
<evidence type="ECO:0000256" key="2">
    <source>
        <dbReference type="ARBA" id="ARBA00022679"/>
    </source>
</evidence>
<proteinExistence type="predicted"/>
<reference evidence="7" key="1">
    <citation type="submission" date="2014-12" db="EMBL/GenBank/DDBJ databases">
        <title>Genome Sequence of Valsa Canker Pathogens Uncovers a Specific Adaption of Colonization on Woody Bark.</title>
        <authorList>
            <person name="Yin Z."/>
            <person name="Liu H."/>
            <person name="Gao X."/>
            <person name="Li Z."/>
            <person name="Song N."/>
            <person name="Ke X."/>
            <person name="Dai Q."/>
            <person name="Wu Y."/>
            <person name="Sun Y."/>
            <person name="Xu J.-R."/>
            <person name="Kang Z.K."/>
            <person name="Wang L."/>
            <person name="Huang L."/>
        </authorList>
    </citation>
    <scope>NUCLEOTIDE SEQUENCE [LARGE SCALE GENOMIC DNA]</scope>
    <source>
        <strain evidence="7">SXYL134</strain>
    </source>
</reference>
<dbReference type="EMBL" id="KN714670">
    <property type="protein sequence ID" value="KUI53798.1"/>
    <property type="molecule type" value="Genomic_DNA"/>
</dbReference>
<evidence type="ECO:0000256" key="3">
    <source>
        <dbReference type="ARBA" id="ARBA00022691"/>
    </source>
</evidence>
<dbReference type="GO" id="GO:0032259">
    <property type="term" value="P:methylation"/>
    <property type="evidence" value="ECO:0007669"/>
    <property type="project" value="UniProtKB-KW"/>
</dbReference>
<feature type="domain" description="O-methyltransferase C-terminal" evidence="4">
    <location>
        <begin position="201"/>
        <end position="395"/>
    </location>
</feature>
<sequence>MVSSKKVPLPRIVELAAIITTSVDKLGQILSDHHEPWPSFEEDAPVHLPKEASEFQGELLDATKELHDLLLEPLSLIYENTSAINLASIQAIGRFHIASMVPAGGQTSYDAIAKQIGLSEQMTRRLLRHAMTLHIFREPEPGFVGHTQTSRLLRDPENNAFLDWQPEVGWPSSLKLVDALQRWPGSEEPDETAFSLASPNGGSIYKIFSQEPERALKFAGCMKVLGDLPEYNISHTVQGYDWAALGQAQVVDVGGSQGNLAIALAGRFPGLNLVVQDMKKVVEGAQDSVPLRLRSRVRLMAHDFFTPQTVHADVYVFRTILHNWGDTYCVKILRALVPALKPGTKILINDMCLPEPGSIPANREVDLRCMDLNMGAYFNAQERDIHEWTSLLTKADPRFVITGVTLPSGSALAIIEAVWSW</sequence>
<dbReference type="AlphaFoldDB" id="A0A194UQ80"/>
<dbReference type="Gene3D" id="3.40.50.150">
    <property type="entry name" value="Vaccinia Virus protein VP39"/>
    <property type="match status" value="1"/>
</dbReference>
<dbReference type="Gene3D" id="1.10.10.10">
    <property type="entry name" value="Winged helix-like DNA-binding domain superfamily/Winged helix DNA-binding domain"/>
    <property type="match status" value="1"/>
</dbReference>
<dbReference type="SUPFAM" id="SSF53335">
    <property type="entry name" value="S-adenosyl-L-methionine-dependent methyltransferases"/>
    <property type="match status" value="1"/>
</dbReference>
<dbReference type="InterPro" id="IPR029063">
    <property type="entry name" value="SAM-dependent_MTases_sf"/>
</dbReference>
<dbReference type="Proteomes" id="UP000078576">
    <property type="component" value="Unassembled WGS sequence"/>
</dbReference>
<dbReference type="InterPro" id="IPR016461">
    <property type="entry name" value="COMT-like"/>
</dbReference>
<keyword evidence="2" id="KW-0808">Transferase</keyword>
<dbReference type="STRING" id="694573.A0A194UQ80"/>
<dbReference type="SUPFAM" id="SSF46785">
    <property type="entry name" value="Winged helix' DNA-binding domain"/>
    <property type="match status" value="1"/>
</dbReference>
<keyword evidence="1" id="KW-0489">Methyltransferase</keyword>
<evidence type="ECO:0000259" key="5">
    <source>
        <dbReference type="Pfam" id="PF08100"/>
    </source>
</evidence>
<dbReference type="GO" id="GO:0008171">
    <property type="term" value="F:O-methyltransferase activity"/>
    <property type="evidence" value="ECO:0007669"/>
    <property type="project" value="InterPro"/>
</dbReference>
<gene>
    <name evidence="6" type="ORF">VP1G_01131</name>
</gene>
<dbReference type="PANTHER" id="PTHR43712">
    <property type="entry name" value="PUTATIVE (AFU_ORTHOLOGUE AFUA_4G14580)-RELATED"/>
    <property type="match status" value="1"/>
</dbReference>
<evidence type="ECO:0000259" key="4">
    <source>
        <dbReference type="Pfam" id="PF00891"/>
    </source>
</evidence>
<dbReference type="Pfam" id="PF08100">
    <property type="entry name" value="Dimerisation"/>
    <property type="match status" value="1"/>
</dbReference>
<keyword evidence="7" id="KW-1185">Reference proteome</keyword>
<evidence type="ECO:0000313" key="7">
    <source>
        <dbReference type="Proteomes" id="UP000078576"/>
    </source>
</evidence>
<dbReference type="InterPro" id="IPR036388">
    <property type="entry name" value="WH-like_DNA-bd_sf"/>
</dbReference>
<evidence type="ECO:0000256" key="1">
    <source>
        <dbReference type="ARBA" id="ARBA00022603"/>
    </source>
</evidence>
<dbReference type="PANTHER" id="PTHR43712:SF12">
    <property type="entry name" value="STERIGMATOCYSTIN 8-O-METHYLTRANSFERASE"/>
    <property type="match status" value="1"/>
</dbReference>